<keyword evidence="3" id="KW-0802">TPR repeat</keyword>
<evidence type="ECO:0000256" key="2">
    <source>
        <dbReference type="ARBA" id="ARBA00022737"/>
    </source>
</evidence>
<organism evidence="6 7">
    <name type="scientific">Citrobacter koseri</name>
    <name type="common">Citrobacter diversus</name>
    <dbReference type="NCBI Taxonomy" id="545"/>
    <lineage>
        <taxon>Bacteria</taxon>
        <taxon>Pseudomonadati</taxon>
        <taxon>Pseudomonadota</taxon>
        <taxon>Gammaproteobacteria</taxon>
        <taxon>Enterobacterales</taxon>
        <taxon>Enterobacteriaceae</taxon>
        <taxon>Citrobacter</taxon>
    </lineage>
</organism>
<dbReference type="GO" id="GO:0019867">
    <property type="term" value="C:outer membrane"/>
    <property type="evidence" value="ECO:0007669"/>
    <property type="project" value="InterPro"/>
</dbReference>
<evidence type="ECO:0000313" key="6">
    <source>
        <dbReference type="EMBL" id="SQB40404.1"/>
    </source>
</evidence>
<feature type="region of interest" description="Disordered" evidence="4">
    <location>
        <begin position="1"/>
        <end position="23"/>
    </location>
</feature>
<dbReference type="GO" id="GO:0030244">
    <property type="term" value="P:cellulose biosynthetic process"/>
    <property type="evidence" value="ECO:0007669"/>
    <property type="project" value="InterPro"/>
</dbReference>
<evidence type="ECO:0000256" key="3">
    <source>
        <dbReference type="ARBA" id="ARBA00022803"/>
    </source>
</evidence>
<name>A0A2X2WJ01_CITKO</name>
<evidence type="ECO:0000313" key="7">
    <source>
        <dbReference type="Proteomes" id="UP000251584"/>
    </source>
</evidence>
<evidence type="ECO:0000256" key="1">
    <source>
        <dbReference type="ARBA" id="ARBA00022729"/>
    </source>
</evidence>
<reference evidence="6 7" key="1">
    <citation type="submission" date="2018-06" db="EMBL/GenBank/DDBJ databases">
        <authorList>
            <consortium name="Pathogen Informatics"/>
            <person name="Doyle S."/>
        </authorList>
    </citation>
    <scope>NUCLEOTIDE SEQUENCE [LARGE SCALE GENOMIC DNA]</scope>
    <source>
        <strain evidence="6 7">NCTC10786</strain>
    </source>
</reference>
<feature type="domain" description="Cellulose synthase operon C C-terminal" evidence="5">
    <location>
        <begin position="10"/>
        <end position="67"/>
    </location>
</feature>
<dbReference type="AlphaFoldDB" id="A0A2X2WJ01"/>
<gene>
    <name evidence="6" type="primary">bcsC_1</name>
    <name evidence="6" type="ORF">NCTC10786_05505</name>
</gene>
<feature type="compositionally biased region" description="Polar residues" evidence="4">
    <location>
        <begin position="13"/>
        <end position="23"/>
    </location>
</feature>
<evidence type="ECO:0000259" key="5">
    <source>
        <dbReference type="Pfam" id="PF05420"/>
    </source>
</evidence>
<dbReference type="Pfam" id="PF05420">
    <property type="entry name" value="BCSC_C"/>
    <property type="match status" value="1"/>
</dbReference>
<dbReference type="EMBL" id="UAVY01000010">
    <property type="protein sequence ID" value="SQB40404.1"/>
    <property type="molecule type" value="Genomic_DNA"/>
</dbReference>
<accession>A0A2X2WJ01</accession>
<protein>
    <submittedName>
        <fullName evidence="6">Cellulose synthase subunit BcsC</fullName>
    </submittedName>
</protein>
<keyword evidence="2" id="KW-0677">Repeat</keyword>
<proteinExistence type="predicted"/>
<keyword evidence="1" id="KW-0732">Signal</keyword>
<evidence type="ECO:0000256" key="4">
    <source>
        <dbReference type="SAM" id="MobiDB-lite"/>
    </source>
</evidence>
<dbReference type="InterPro" id="IPR008410">
    <property type="entry name" value="BCSC_C"/>
</dbReference>
<sequence length="88" mass="9890">MNLIPTDYREEAATQTNGGSSSQGFGYTARALIERRVTSNWFLGTAIDIQEAKDYTPSHFLLYVRYSAAGWQGDMDLPPQPLVPYADW</sequence>
<dbReference type="Proteomes" id="UP000251584">
    <property type="component" value="Unassembled WGS sequence"/>
</dbReference>